<dbReference type="AlphaFoldDB" id="A0A813ISK5"/>
<evidence type="ECO:0000313" key="4">
    <source>
        <dbReference type="EMBL" id="CAE8654230.1"/>
    </source>
</evidence>
<dbReference type="Proteomes" id="UP000654075">
    <property type="component" value="Unassembled WGS sequence"/>
</dbReference>
<feature type="transmembrane region" description="Helical" evidence="2">
    <location>
        <begin position="104"/>
        <end position="121"/>
    </location>
</feature>
<name>A0A813ISK5_POLGL</name>
<keyword evidence="6" id="KW-1185">Reference proteome</keyword>
<keyword evidence="2" id="KW-0812">Transmembrane</keyword>
<gene>
    <name evidence="3" type="ORF">PGLA1383_LOCUS47423</name>
    <name evidence="4" type="ORF">PGLA2088_LOCUS10904</name>
</gene>
<dbReference type="Proteomes" id="UP000626109">
    <property type="component" value="Unassembled WGS sequence"/>
</dbReference>
<evidence type="ECO:0000313" key="3">
    <source>
        <dbReference type="EMBL" id="CAE8631309.1"/>
    </source>
</evidence>
<keyword evidence="2" id="KW-0472">Membrane</keyword>
<proteinExistence type="predicted"/>
<evidence type="ECO:0000313" key="5">
    <source>
        <dbReference type="Proteomes" id="UP000626109"/>
    </source>
</evidence>
<comment type="caution">
    <text evidence="4">The sequence shown here is derived from an EMBL/GenBank/DDBJ whole genome shotgun (WGS) entry which is preliminary data.</text>
</comment>
<dbReference type="EMBL" id="CAJNNW010012407">
    <property type="protein sequence ID" value="CAE8654230.1"/>
    <property type="molecule type" value="Genomic_DNA"/>
</dbReference>
<evidence type="ECO:0000256" key="1">
    <source>
        <dbReference type="SAM" id="MobiDB-lite"/>
    </source>
</evidence>
<keyword evidence="2" id="KW-1133">Transmembrane helix</keyword>
<protein>
    <submittedName>
        <fullName evidence="4">Uncharacterized protein</fullName>
    </submittedName>
</protein>
<organism evidence="4 5">
    <name type="scientific">Polarella glacialis</name>
    <name type="common">Dinoflagellate</name>
    <dbReference type="NCBI Taxonomy" id="89957"/>
    <lineage>
        <taxon>Eukaryota</taxon>
        <taxon>Sar</taxon>
        <taxon>Alveolata</taxon>
        <taxon>Dinophyceae</taxon>
        <taxon>Suessiales</taxon>
        <taxon>Suessiaceae</taxon>
        <taxon>Polarella</taxon>
    </lineage>
</organism>
<reference evidence="4" key="1">
    <citation type="submission" date="2021-02" db="EMBL/GenBank/DDBJ databases">
        <authorList>
            <person name="Dougan E. K."/>
            <person name="Rhodes N."/>
            <person name="Thang M."/>
            <person name="Chan C."/>
        </authorList>
    </citation>
    <scope>NUCLEOTIDE SEQUENCE</scope>
</reference>
<evidence type="ECO:0000256" key="2">
    <source>
        <dbReference type="SAM" id="Phobius"/>
    </source>
</evidence>
<dbReference type="OrthoDB" id="536979at2759"/>
<feature type="non-terminal residue" evidence="4">
    <location>
        <position position="1"/>
    </location>
</feature>
<dbReference type="EMBL" id="CAJNNV010030090">
    <property type="protein sequence ID" value="CAE8631309.1"/>
    <property type="molecule type" value="Genomic_DNA"/>
</dbReference>
<sequence>MSADLEASAKHADDGNQPNISMESDVDLAAVFRKKGRTETQELEMISNGGKSYGSAALLLTVLKSERGHEDADEDSLDYNLSRSGLRRQMFMDRVSLEVKMSTMLPRVFLFMICFILFIVMQQVERAPQTFADINLRLRGHLEIDESLYPVTQMPQMLNYLGFFVERISELAPLDIYHWCSKNDTQELPLNRIRCKRDTGKKAGVQFTDHYNQYDQK</sequence>
<feature type="region of interest" description="Disordered" evidence="1">
    <location>
        <begin position="1"/>
        <end position="21"/>
    </location>
</feature>
<accession>A0A813ISK5</accession>
<evidence type="ECO:0000313" key="6">
    <source>
        <dbReference type="Proteomes" id="UP000654075"/>
    </source>
</evidence>